<evidence type="ECO:0000256" key="10">
    <source>
        <dbReference type="ARBA" id="ARBA00023180"/>
    </source>
</evidence>
<feature type="signal peptide" evidence="13">
    <location>
        <begin position="1"/>
        <end position="18"/>
    </location>
</feature>
<accession>A0A183UMZ4</accession>
<reference evidence="14 15" key="2">
    <citation type="submission" date="2018-11" db="EMBL/GenBank/DDBJ databases">
        <authorList>
            <consortium name="Pathogen Informatics"/>
        </authorList>
    </citation>
    <scope>NUCLEOTIDE SEQUENCE [LARGE SCALE GENOMIC DNA]</scope>
</reference>
<dbReference type="AlphaFoldDB" id="A0A183UMZ4"/>
<evidence type="ECO:0000313" key="16">
    <source>
        <dbReference type="WBParaSite" id="TCNE_0000986401-mRNA-1"/>
    </source>
</evidence>
<evidence type="ECO:0000256" key="11">
    <source>
        <dbReference type="ARBA" id="ARBA00047475"/>
    </source>
</evidence>
<dbReference type="SUPFAM" id="SSF53756">
    <property type="entry name" value="UDP-Glycosyltransferase/glycogen phosphorylase"/>
    <property type="match status" value="2"/>
</dbReference>
<organism evidence="15 16">
    <name type="scientific">Toxocara canis</name>
    <name type="common">Canine roundworm</name>
    <dbReference type="NCBI Taxonomy" id="6265"/>
    <lineage>
        <taxon>Eukaryota</taxon>
        <taxon>Metazoa</taxon>
        <taxon>Ecdysozoa</taxon>
        <taxon>Nematoda</taxon>
        <taxon>Chromadorea</taxon>
        <taxon>Rhabditida</taxon>
        <taxon>Spirurina</taxon>
        <taxon>Ascaridomorpha</taxon>
        <taxon>Ascaridoidea</taxon>
        <taxon>Toxocaridae</taxon>
        <taxon>Toxocara</taxon>
    </lineage>
</organism>
<dbReference type="InterPro" id="IPR050271">
    <property type="entry name" value="UDP-glycosyltransferase"/>
</dbReference>
<sequence length="1002" mass="116028">MIFINIGLAVFISLGIQASEILLGVMPQGKSHAGSFMPLLHELIQQGHNVTIYMDNYGMNTLGVRVNEWFINVTDHKDPYNDTDFSRGIWKNRFTFISQVKPFYYGALSCKNVLNDHRTDFERLVNYPWDLILTDSLFAVCAYGIAELSHAHHIVMHSTDVESGYGTSKGYARNYLMMPRYFLEFDYADVDITHFNDRFWSAYEWFGTWMTFATVTNSHMRNALSPVVSNFDISKYYAESSMSFTDMPLHLYVPMATNNELFIYGAYCRSYRSLSGEIAAFVDDHQSKGTILIAFGTIVDWSIAPNEKLNTFIEALNQLTDYRIIWAFNGKELLIKKHIKFVKWLPQNDILNHKRTKLFITHGGLKSIKEATCATVPMLIMPMFAEQVRNSWLTRHHGFGKMINKVNFTSASLVESIREMITNPDYKNNVKRLRRFYDDTPIPALKEAAFKINRLLKYGGRMPDYFYTRSTKLSFFTFLNIDLLVLFPALLIFLLSIRTFTRMNRLRRVFVFLLAFPISLNASEILVGVMTQGKSHAGSFMPLLEELTQQGHNVTLFMDTYDNVSFAGRVNEWYINVKGHTNPHANFRYESDMWRDRFTFMTLTKPFYFGAQSCEHVLADYREEFNRLVNYPWSLILTDSLFAVSTYGISELSGAHYVLMHSSDVESGHGTLKGYARNYVMTPRSYLEFDAAEYDIRRFMDRVWTAYEWFGSWTTFTMVSNRYMRHALSPVLPNFDISRYSANSAMSFTDMPLHLHLPLSTNNELFSYGAYCRPYKPLNGEIADFVEDSQSKGTILIAFGTIVRWSTAPKEKLNAFVAALNEVPEYRILWAYSGPKLYTKKHIKIVKWLSQNDILNHNRTKLFITHGGLKSVKETTCATVPTLQMPMFAEQVRNSWLTRHHGFGRMINKVNFTSASLVESIREMITNPDYKNNVKRLRRFYDDTPIPALKEAAFKINRLLKYGGRMPDYFYTRSTKLSFFTFLNIDLLVLFPALSIFLLSIR</sequence>
<keyword evidence="7 13" id="KW-0732">Signal</keyword>
<evidence type="ECO:0000256" key="12">
    <source>
        <dbReference type="SAM" id="Phobius"/>
    </source>
</evidence>
<name>A0A183UMZ4_TOXCA</name>
<evidence type="ECO:0000256" key="2">
    <source>
        <dbReference type="ARBA" id="ARBA00009995"/>
    </source>
</evidence>
<proteinExistence type="inferred from homology"/>
<dbReference type="PANTHER" id="PTHR48043:SF62">
    <property type="entry name" value="GLUCURONOSYLTRANSFERASE"/>
    <property type="match status" value="1"/>
</dbReference>
<dbReference type="Pfam" id="PF00201">
    <property type="entry name" value="UDPGT"/>
    <property type="match status" value="2"/>
</dbReference>
<keyword evidence="5" id="KW-0808">Transferase</keyword>
<evidence type="ECO:0000256" key="1">
    <source>
        <dbReference type="ARBA" id="ARBA00004167"/>
    </source>
</evidence>
<evidence type="ECO:0000256" key="9">
    <source>
        <dbReference type="ARBA" id="ARBA00023136"/>
    </source>
</evidence>
<gene>
    <name evidence="14" type="ORF">TCNE_LOCUS9864</name>
</gene>
<evidence type="ECO:0000256" key="6">
    <source>
        <dbReference type="ARBA" id="ARBA00022692"/>
    </source>
</evidence>
<dbReference type="WBParaSite" id="TCNE_0000986401-mRNA-1">
    <property type="protein sequence ID" value="TCNE_0000986401-mRNA-1"/>
    <property type="gene ID" value="TCNE_0000986401"/>
</dbReference>
<comment type="similarity">
    <text evidence="2">Belongs to the UDP-glycosyltransferase family.</text>
</comment>
<feature type="chain" id="PRO_5044553294" description="glucuronosyltransferase" evidence="13">
    <location>
        <begin position="19"/>
        <end position="1002"/>
    </location>
</feature>
<dbReference type="InterPro" id="IPR002213">
    <property type="entry name" value="UDP_glucos_trans"/>
</dbReference>
<keyword evidence="15" id="KW-1185">Reference proteome</keyword>
<feature type="transmembrane region" description="Helical" evidence="12">
    <location>
        <begin position="977"/>
        <end position="999"/>
    </location>
</feature>
<dbReference type="EC" id="2.4.1.17" evidence="3"/>
<keyword evidence="6 12" id="KW-0812">Transmembrane</keyword>
<dbReference type="GO" id="GO:0015020">
    <property type="term" value="F:glucuronosyltransferase activity"/>
    <property type="evidence" value="ECO:0007669"/>
    <property type="project" value="UniProtKB-EC"/>
</dbReference>
<feature type="transmembrane region" description="Helical" evidence="12">
    <location>
        <begin position="509"/>
        <end position="530"/>
    </location>
</feature>
<reference evidence="16" key="1">
    <citation type="submission" date="2016-06" db="UniProtKB">
        <authorList>
            <consortium name="WormBaseParasite"/>
        </authorList>
    </citation>
    <scope>IDENTIFICATION</scope>
</reference>
<feature type="transmembrane region" description="Helical" evidence="12">
    <location>
        <begin position="473"/>
        <end position="497"/>
    </location>
</feature>
<dbReference type="Gene3D" id="3.40.50.2000">
    <property type="entry name" value="Glycogen Phosphorylase B"/>
    <property type="match status" value="2"/>
</dbReference>
<dbReference type="CDD" id="cd03784">
    <property type="entry name" value="GT1_Gtf-like"/>
    <property type="match status" value="2"/>
</dbReference>
<dbReference type="GO" id="GO:0016020">
    <property type="term" value="C:membrane"/>
    <property type="evidence" value="ECO:0007669"/>
    <property type="project" value="UniProtKB-SubCell"/>
</dbReference>
<dbReference type="EMBL" id="UYWY01020307">
    <property type="protein sequence ID" value="VDM41185.1"/>
    <property type="molecule type" value="Genomic_DNA"/>
</dbReference>
<keyword evidence="8 12" id="KW-1133">Transmembrane helix</keyword>
<evidence type="ECO:0000313" key="15">
    <source>
        <dbReference type="Proteomes" id="UP000050794"/>
    </source>
</evidence>
<dbReference type="FunFam" id="3.40.50.2000:FF:000118">
    <property type="entry name" value="UDP-glucuronosyltransferase"/>
    <property type="match status" value="2"/>
</dbReference>
<evidence type="ECO:0000256" key="3">
    <source>
        <dbReference type="ARBA" id="ARBA00012544"/>
    </source>
</evidence>
<evidence type="ECO:0000256" key="7">
    <source>
        <dbReference type="ARBA" id="ARBA00022729"/>
    </source>
</evidence>
<dbReference type="PANTHER" id="PTHR48043">
    <property type="entry name" value="EG:EG0003.4 PROTEIN-RELATED"/>
    <property type="match status" value="1"/>
</dbReference>
<comment type="catalytic activity">
    <reaction evidence="11">
        <text>glucuronate acceptor + UDP-alpha-D-glucuronate = acceptor beta-D-glucuronoside + UDP + H(+)</text>
        <dbReference type="Rhea" id="RHEA:21032"/>
        <dbReference type="ChEBI" id="CHEBI:15378"/>
        <dbReference type="ChEBI" id="CHEBI:58052"/>
        <dbReference type="ChEBI" id="CHEBI:58223"/>
        <dbReference type="ChEBI" id="CHEBI:132367"/>
        <dbReference type="ChEBI" id="CHEBI:132368"/>
        <dbReference type="EC" id="2.4.1.17"/>
    </reaction>
</comment>
<keyword evidence="10" id="KW-0325">Glycoprotein</keyword>
<evidence type="ECO:0000256" key="13">
    <source>
        <dbReference type="SAM" id="SignalP"/>
    </source>
</evidence>
<keyword evidence="9 12" id="KW-0472">Membrane</keyword>
<evidence type="ECO:0000313" key="14">
    <source>
        <dbReference type="EMBL" id="VDM41185.1"/>
    </source>
</evidence>
<keyword evidence="4" id="KW-0328">Glycosyltransferase</keyword>
<evidence type="ECO:0000256" key="5">
    <source>
        <dbReference type="ARBA" id="ARBA00022679"/>
    </source>
</evidence>
<comment type="subcellular location">
    <subcellularLocation>
        <location evidence="1">Membrane</location>
        <topology evidence="1">Single-pass membrane protein</topology>
    </subcellularLocation>
</comment>
<evidence type="ECO:0000256" key="4">
    <source>
        <dbReference type="ARBA" id="ARBA00022676"/>
    </source>
</evidence>
<protein>
    <recommendedName>
        <fullName evidence="3">glucuronosyltransferase</fullName>
        <ecNumber evidence="3">2.4.1.17</ecNumber>
    </recommendedName>
</protein>
<dbReference type="Proteomes" id="UP000050794">
    <property type="component" value="Unassembled WGS sequence"/>
</dbReference>
<evidence type="ECO:0000256" key="8">
    <source>
        <dbReference type="ARBA" id="ARBA00022989"/>
    </source>
</evidence>